<gene>
    <name evidence="2" type="ORF">Vbra_7345</name>
</gene>
<keyword evidence="3" id="KW-1185">Reference proteome</keyword>
<dbReference type="EMBL" id="CDMY01000225">
    <property type="protein sequence ID" value="CEL94672.1"/>
    <property type="molecule type" value="Genomic_DNA"/>
</dbReference>
<dbReference type="VEuPathDB" id="CryptoDB:Vbra_7345"/>
<evidence type="ECO:0000313" key="2">
    <source>
        <dbReference type="EMBL" id="CEL94672.1"/>
    </source>
</evidence>
<proteinExistence type="predicted"/>
<reference evidence="2 3" key="1">
    <citation type="submission" date="2014-11" db="EMBL/GenBank/DDBJ databases">
        <authorList>
            <person name="Zhu J."/>
            <person name="Qi W."/>
            <person name="Song R."/>
        </authorList>
    </citation>
    <scope>NUCLEOTIDE SEQUENCE [LARGE SCALE GENOMIC DNA]</scope>
</reference>
<accession>A0A0G4EG37</accession>
<sequence length="77" mass="8277">MASSFPLQVVPESLDVLLRDVLDKFGYAGLPVHAHYLSPAPVVVFRHFGSAAVEQSGGGLRGHHQVPPDRPDSRGHP</sequence>
<name>A0A0G4EG37_VITBC</name>
<evidence type="ECO:0000313" key="3">
    <source>
        <dbReference type="Proteomes" id="UP000041254"/>
    </source>
</evidence>
<dbReference type="Proteomes" id="UP000041254">
    <property type="component" value="Unassembled WGS sequence"/>
</dbReference>
<organism evidence="2 3">
    <name type="scientific">Vitrella brassicaformis (strain CCMP3155)</name>
    <dbReference type="NCBI Taxonomy" id="1169540"/>
    <lineage>
        <taxon>Eukaryota</taxon>
        <taxon>Sar</taxon>
        <taxon>Alveolata</taxon>
        <taxon>Colpodellida</taxon>
        <taxon>Vitrellaceae</taxon>
        <taxon>Vitrella</taxon>
    </lineage>
</organism>
<dbReference type="InParanoid" id="A0A0G4EG37"/>
<protein>
    <submittedName>
        <fullName evidence="2">Uncharacterized protein</fullName>
    </submittedName>
</protein>
<feature type="region of interest" description="Disordered" evidence="1">
    <location>
        <begin position="54"/>
        <end position="77"/>
    </location>
</feature>
<evidence type="ECO:0000256" key="1">
    <source>
        <dbReference type="SAM" id="MobiDB-lite"/>
    </source>
</evidence>
<feature type="compositionally biased region" description="Basic and acidic residues" evidence="1">
    <location>
        <begin position="66"/>
        <end position="77"/>
    </location>
</feature>
<dbReference type="AlphaFoldDB" id="A0A0G4EG37"/>